<feature type="repeat" description="ANK" evidence="16">
    <location>
        <begin position="1000"/>
        <end position="1032"/>
    </location>
</feature>
<feature type="transmembrane region" description="Helical" evidence="18">
    <location>
        <begin position="292"/>
        <end position="314"/>
    </location>
</feature>
<feature type="compositionally biased region" description="Basic and acidic residues" evidence="17">
    <location>
        <begin position="883"/>
        <end position="902"/>
    </location>
</feature>
<evidence type="ECO:0000256" key="7">
    <source>
        <dbReference type="ARBA" id="ARBA00022676"/>
    </source>
</evidence>
<comment type="pathway">
    <text evidence="4">Protein modification; protein glycosylation.</text>
</comment>
<evidence type="ECO:0000256" key="11">
    <source>
        <dbReference type="ARBA" id="ARBA00022842"/>
    </source>
</evidence>
<evidence type="ECO:0000256" key="4">
    <source>
        <dbReference type="ARBA" id="ARBA00004922"/>
    </source>
</evidence>
<name>A0A7S3JR16_9STRA</name>
<dbReference type="InterPro" id="IPR048999">
    <property type="entry name" value="STT3-PglB_core"/>
</dbReference>
<gene>
    <name evidence="21" type="ORF">ALAG00032_LOCUS2864</name>
</gene>
<comment type="cofactor">
    <cofactor evidence="2">
        <name>Mg(2+)</name>
        <dbReference type="ChEBI" id="CHEBI:18420"/>
    </cofactor>
</comment>
<organism evidence="21">
    <name type="scientific">Aureoumbra lagunensis</name>
    <dbReference type="NCBI Taxonomy" id="44058"/>
    <lineage>
        <taxon>Eukaryota</taxon>
        <taxon>Sar</taxon>
        <taxon>Stramenopiles</taxon>
        <taxon>Ochrophyta</taxon>
        <taxon>Pelagophyceae</taxon>
        <taxon>Pelagomonadales</taxon>
        <taxon>Aureoumbra</taxon>
    </lineage>
</organism>
<dbReference type="GO" id="GO:0012505">
    <property type="term" value="C:endomembrane system"/>
    <property type="evidence" value="ECO:0007669"/>
    <property type="project" value="UniProtKB-SubCell"/>
</dbReference>
<evidence type="ECO:0000256" key="1">
    <source>
        <dbReference type="ARBA" id="ARBA00001936"/>
    </source>
</evidence>
<dbReference type="InterPro" id="IPR003674">
    <property type="entry name" value="Oligo_trans_STT3"/>
</dbReference>
<dbReference type="GO" id="GO:0046872">
    <property type="term" value="F:metal ion binding"/>
    <property type="evidence" value="ECO:0007669"/>
    <property type="project" value="UniProtKB-KW"/>
</dbReference>
<feature type="transmembrane region" description="Helical" evidence="18">
    <location>
        <begin position="358"/>
        <end position="376"/>
    </location>
</feature>
<evidence type="ECO:0000313" key="21">
    <source>
        <dbReference type="EMBL" id="CAE0362123.1"/>
    </source>
</evidence>
<comment type="similarity">
    <text evidence="5">Belongs to the STT3 family.</text>
</comment>
<evidence type="ECO:0000256" key="8">
    <source>
        <dbReference type="ARBA" id="ARBA00022679"/>
    </source>
</evidence>
<dbReference type="InterPro" id="IPR002110">
    <property type="entry name" value="Ankyrin_rpt"/>
</dbReference>
<feature type="transmembrane region" description="Helical" evidence="18">
    <location>
        <begin position="381"/>
        <end position="396"/>
    </location>
</feature>
<dbReference type="GO" id="GO:0016020">
    <property type="term" value="C:membrane"/>
    <property type="evidence" value="ECO:0007669"/>
    <property type="project" value="InterPro"/>
</dbReference>
<keyword evidence="16" id="KW-0040">ANK repeat</keyword>
<keyword evidence="12 18" id="KW-1133">Transmembrane helix</keyword>
<keyword evidence="9 18" id="KW-0812">Transmembrane</keyword>
<dbReference type="PROSITE" id="PS50088">
    <property type="entry name" value="ANK_REPEAT"/>
    <property type="match status" value="1"/>
</dbReference>
<dbReference type="PANTHER" id="PTHR13872:SF1">
    <property type="entry name" value="DOLICHYL-DIPHOSPHOOLIGOSACCHARIDE--PROTEIN GLYCOSYLTRANSFERASE SUBUNIT STT3B"/>
    <property type="match status" value="1"/>
</dbReference>
<keyword evidence="14" id="KW-0464">Manganese</keyword>
<dbReference type="PANTHER" id="PTHR13872">
    <property type="entry name" value="DOLICHYL-DIPHOSPHOOLIGOSACCHARIDE--PROTEIN GLYCOSYLTRANSFERASE SUBUNIT"/>
    <property type="match status" value="1"/>
</dbReference>
<proteinExistence type="inferred from homology"/>
<feature type="domain" description="Oligosaccharyl transferase STT3 N-terminal" evidence="19">
    <location>
        <begin position="12"/>
        <end position="406"/>
    </location>
</feature>
<feature type="transmembrane region" description="Helical" evidence="18">
    <location>
        <begin position="107"/>
        <end position="128"/>
    </location>
</feature>
<comment type="subcellular location">
    <subcellularLocation>
        <location evidence="3">Endomembrane system</location>
        <topology evidence="3">Multi-pass membrane protein</topology>
    </subcellularLocation>
</comment>
<evidence type="ECO:0000256" key="15">
    <source>
        <dbReference type="ARBA" id="ARBA00048829"/>
    </source>
</evidence>
<dbReference type="EMBL" id="HBIJ01004033">
    <property type="protein sequence ID" value="CAE0362123.1"/>
    <property type="molecule type" value="Transcribed_RNA"/>
</dbReference>
<feature type="compositionally biased region" description="Low complexity" evidence="17">
    <location>
        <begin position="460"/>
        <end position="477"/>
    </location>
</feature>
<dbReference type="AlphaFoldDB" id="A0A7S3JR16"/>
<keyword evidence="8" id="KW-0808">Transferase</keyword>
<dbReference type="PROSITE" id="PS50297">
    <property type="entry name" value="ANK_REP_REGION"/>
    <property type="match status" value="1"/>
</dbReference>
<dbReference type="Gene3D" id="1.25.40.20">
    <property type="entry name" value="Ankyrin repeat-containing domain"/>
    <property type="match status" value="1"/>
</dbReference>
<evidence type="ECO:0000256" key="9">
    <source>
        <dbReference type="ARBA" id="ARBA00022692"/>
    </source>
</evidence>
<reference evidence="21" key="1">
    <citation type="submission" date="2021-01" db="EMBL/GenBank/DDBJ databases">
        <authorList>
            <person name="Corre E."/>
            <person name="Pelletier E."/>
            <person name="Niang G."/>
            <person name="Scheremetjew M."/>
            <person name="Finn R."/>
            <person name="Kale V."/>
            <person name="Holt S."/>
            <person name="Cochrane G."/>
            <person name="Meng A."/>
            <person name="Brown T."/>
            <person name="Cohen L."/>
        </authorList>
    </citation>
    <scope>NUCLEOTIDE SEQUENCE</scope>
    <source>
        <strain evidence="21">CCMP1510</strain>
    </source>
</reference>
<dbReference type="GO" id="GO:0004579">
    <property type="term" value="F:dolichyl-diphosphooligosaccharide-protein glycotransferase activity"/>
    <property type="evidence" value="ECO:0007669"/>
    <property type="project" value="UniProtKB-EC"/>
</dbReference>
<evidence type="ECO:0000256" key="12">
    <source>
        <dbReference type="ARBA" id="ARBA00022989"/>
    </source>
</evidence>
<dbReference type="SUPFAM" id="SSF48403">
    <property type="entry name" value="Ankyrin repeat"/>
    <property type="match status" value="1"/>
</dbReference>
<keyword evidence="10" id="KW-0479">Metal-binding</keyword>
<evidence type="ECO:0000259" key="19">
    <source>
        <dbReference type="Pfam" id="PF02516"/>
    </source>
</evidence>
<comment type="catalytic activity">
    <reaction evidence="15">
        <text>a di-trans,poly-cis-dolichyl diphosphooligosaccharide + L-asparaginyl-[protein] = N(4)-(oligosaccharide-(1-&gt;4)-N-acetyl-beta-D-glucosaminyl-(1-&gt;4)-N-acetyl-beta-D-glucosaminyl)-L-asparaginyl-[protein] + a di-trans,poly-cis-dolichyl diphosphate + H(+)</text>
        <dbReference type="Rhea" id="RHEA:22980"/>
        <dbReference type="Rhea" id="RHEA-COMP:12804"/>
        <dbReference type="Rhea" id="RHEA-COMP:12805"/>
        <dbReference type="Rhea" id="RHEA-COMP:19506"/>
        <dbReference type="Rhea" id="RHEA-COMP:19509"/>
        <dbReference type="ChEBI" id="CHEBI:15378"/>
        <dbReference type="ChEBI" id="CHEBI:50347"/>
        <dbReference type="ChEBI" id="CHEBI:57497"/>
        <dbReference type="ChEBI" id="CHEBI:57570"/>
        <dbReference type="ChEBI" id="CHEBI:132529"/>
        <dbReference type="EC" id="2.4.99.18"/>
    </reaction>
</comment>
<evidence type="ECO:0000256" key="2">
    <source>
        <dbReference type="ARBA" id="ARBA00001946"/>
    </source>
</evidence>
<feature type="transmembrane region" description="Helical" evidence="18">
    <location>
        <begin position="193"/>
        <end position="223"/>
    </location>
</feature>
<evidence type="ECO:0000256" key="6">
    <source>
        <dbReference type="ARBA" id="ARBA00012605"/>
    </source>
</evidence>
<evidence type="ECO:0000256" key="18">
    <source>
        <dbReference type="SAM" id="Phobius"/>
    </source>
</evidence>
<feature type="compositionally biased region" description="Acidic residues" evidence="17">
    <location>
        <begin position="917"/>
        <end position="937"/>
    </location>
</feature>
<feature type="transmembrane region" description="Helical" evidence="18">
    <location>
        <begin position="134"/>
        <end position="152"/>
    </location>
</feature>
<evidence type="ECO:0000256" key="5">
    <source>
        <dbReference type="ARBA" id="ARBA00010810"/>
    </source>
</evidence>
<evidence type="ECO:0000256" key="3">
    <source>
        <dbReference type="ARBA" id="ARBA00004127"/>
    </source>
</evidence>
<evidence type="ECO:0000256" key="10">
    <source>
        <dbReference type="ARBA" id="ARBA00022723"/>
    </source>
</evidence>
<comment type="cofactor">
    <cofactor evidence="1">
        <name>Mn(2+)</name>
        <dbReference type="ChEBI" id="CHEBI:29035"/>
    </cofactor>
</comment>
<feature type="region of interest" description="Disordered" evidence="17">
    <location>
        <begin position="836"/>
        <end position="962"/>
    </location>
</feature>
<evidence type="ECO:0000256" key="13">
    <source>
        <dbReference type="ARBA" id="ARBA00023136"/>
    </source>
</evidence>
<accession>A0A7S3JR16</accession>
<dbReference type="InterPro" id="IPR048307">
    <property type="entry name" value="STT3_N"/>
</dbReference>
<dbReference type="Pfam" id="PF21436">
    <property type="entry name" value="STT3-PglB_core"/>
    <property type="match status" value="1"/>
</dbReference>
<keyword evidence="13 18" id="KW-0472">Membrane</keyword>
<protein>
    <recommendedName>
        <fullName evidence="6">dolichyl-diphosphooligosaccharide--protein glycotransferase</fullName>
        <ecNumber evidence="6">2.4.99.18</ecNumber>
    </recommendedName>
</protein>
<dbReference type="InterPro" id="IPR036770">
    <property type="entry name" value="Ankyrin_rpt-contain_sf"/>
</dbReference>
<sequence>MGEYVGIGVRVLLLLLAASNAYNIRMYAIRIYGNVIHEFDPWFNYRATDYLANNGWKKFFTWFDHRAWYPLGRPVGTTIYPGMQIVSVLIWRILNEWLGYEMSLNDVCVYVPVWFGVCATMLLGWLTYECSRSVNAAVAATLIMAVIPAHLMRSVGGGYDNESVAMTAMCLTFGLWCRSLRNDDAWPIGALAGFAYVFMVAAWGGFIFVLNMIGAHCALLILFGRYNSSLHKAYSLWYIIGTLGATRVPVVGLSPLRSLEQLAPGALFLGMQLLEFCEQIRKRKKLNFVKAWTLRFQVFGGAGIISFFIGLWLLSKGYFGPLSARVRGLFVKHTRTGNPLVDSVAEHQPASSNAYWHYLHYTMYAAPIGMMLIIFFKRSNGALFITLYGCFAYFFSSKMVRLIIFLGPVASALAGVALGTIVETTTPLLVDALFGGFGGALSTAKDKTTTNADTTEDKASGNNKNNKKSTSTPLSNNKIDENEDKKRTTKAARKPPSVTSAKAKSDNTMIAKILKSCQSAFIPIHKNYKQISTFINALIGTILNICSSPRLRIIRTVIAAALLAAAVHYYKQFSDYAWSLAEGMSQPSIMFRAHLRDGTPVMVDDYREAYWWLRDNTPHDARVMAWWDYGYQISGIANRTTIADGNTWNHEHIATLGRCLTSPEKQAHRIVRHLADYVLVWTGGGGDDLAKSPHMARIGNSVFRDMCGDDPTCSRFGFIDRHGTPTPMMAESLLYKLHSHNQRPGVRVDPNLFREVHTSRFNKVRIYKVLQVSKKSKAWNKDPKNRICDVPGSWYCVGQYPPALKPLIERRINFAQLEDFNKQRDAHHDEYVKSYMERMDGRHSSTTSKRGSKKKLDEPRPFFDVPWEADDEDGSAAAAAKKAKAEAKKKEKEAAAAAKENEQATANEEQIDVSSESVEDPPTEDEDDDEDFEEYDHEEAAREAEQAAQEALRMRQAEWPQWSNSEDTTQMWALISQDRLETIEQWISYAPSVVKMRAADGRGPLWWAYEYDRPEIIDLLISKGADAEATDALGMKPKELAPQDEF</sequence>
<dbReference type="FunFam" id="3.40.50.12610:FF:000003">
    <property type="entry name" value="Oligosaccharyl transferase-like protein"/>
    <property type="match status" value="1"/>
</dbReference>
<keyword evidence="7" id="KW-0328">Glycosyltransferase</keyword>
<evidence type="ECO:0000256" key="14">
    <source>
        <dbReference type="ARBA" id="ARBA00023211"/>
    </source>
</evidence>
<evidence type="ECO:0000256" key="16">
    <source>
        <dbReference type="PROSITE-ProRule" id="PRU00023"/>
    </source>
</evidence>
<dbReference type="Gene3D" id="3.40.50.12610">
    <property type="match status" value="1"/>
</dbReference>
<evidence type="ECO:0000259" key="20">
    <source>
        <dbReference type="Pfam" id="PF21436"/>
    </source>
</evidence>
<dbReference type="EC" id="2.4.99.18" evidence="6"/>
<keyword evidence="11" id="KW-0460">Magnesium</keyword>
<feature type="region of interest" description="Disordered" evidence="17">
    <location>
        <begin position="448"/>
        <end position="503"/>
    </location>
</feature>
<feature type="domain" description="STT3/PglB/AglB core" evidence="20">
    <location>
        <begin position="622"/>
        <end position="677"/>
    </location>
</feature>
<dbReference type="UniPathway" id="UPA00378"/>
<evidence type="ECO:0000256" key="17">
    <source>
        <dbReference type="SAM" id="MobiDB-lite"/>
    </source>
</evidence>
<dbReference type="Pfam" id="PF02516">
    <property type="entry name" value="STT3"/>
    <property type="match status" value="1"/>
</dbReference>